<dbReference type="SUPFAM" id="SSF52540">
    <property type="entry name" value="P-loop containing nucleoside triphosphate hydrolases"/>
    <property type="match status" value="1"/>
</dbReference>
<keyword evidence="5" id="KW-1185">Reference proteome</keyword>
<evidence type="ECO:0000313" key="4">
    <source>
        <dbReference type="EMBL" id="MFD2232578.1"/>
    </source>
</evidence>
<evidence type="ECO:0000259" key="3">
    <source>
        <dbReference type="PROSITE" id="PS50893"/>
    </source>
</evidence>
<dbReference type="RefSeq" id="WP_377314009.1">
    <property type="nucleotide sequence ID" value="NZ_JBHUIY010000002.1"/>
</dbReference>
<evidence type="ECO:0000313" key="5">
    <source>
        <dbReference type="Proteomes" id="UP001597296"/>
    </source>
</evidence>
<evidence type="ECO:0000256" key="2">
    <source>
        <dbReference type="ARBA" id="ARBA00022840"/>
    </source>
</evidence>
<sequence length="265" mass="27239">MSRLEWRGLALTRGGRPALDGVTLTLAPGELLGIVGPNGAGKSALLRCAVGLDRPGAGAVRLDGRTLADWPAAERARRIAYLPQSAEAPWPIPVAAAVALGRLPHGDADRPAGRAAVAAALAAVGIESLAKRALTALSGGERALALLARALAVEADLLLLDEPLAALDPHHQLAVLDLLAAQAAAGRAVGLVLHDLTLAARFCSRVALLAGGRLRADGPPAVALSDALLAEAYAIRAHRAEIEGEALLVPWRREDAGSARTRQGR</sequence>
<comment type="caution">
    <text evidence="4">The sequence shown here is derived from an EMBL/GenBank/DDBJ whole genome shotgun (WGS) entry which is preliminary data.</text>
</comment>
<accession>A0ABW5C6V0</accession>
<organism evidence="4 5">
    <name type="scientific">Phaeospirillum tilakii</name>
    <dbReference type="NCBI Taxonomy" id="741673"/>
    <lineage>
        <taxon>Bacteria</taxon>
        <taxon>Pseudomonadati</taxon>
        <taxon>Pseudomonadota</taxon>
        <taxon>Alphaproteobacteria</taxon>
        <taxon>Rhodospirillales</taxon>
        <taxon>Rhodospirillaceae</taxon>
        <taxon>Phaeospirillum</taxon>
    </lineage>
</organism>
<dbReference type="PANTHER" id="PTHR42794:SF2">
    <property type="entry name" value="ABC TRANSPORTER ATP-BINDING PROTEIN"/>
    <property type="match status" value="1"/>
</dbReference>
<feature type="domain" description="ABC transporter" evidence="3">
    <location>
        <begin position="4"/>
        <end position="236"/>
    </location>
</feature>
<gene>
    <name evidence="4" type="ORF">ACFSNB_02045</name>
</gene>
<dbReference type="GO" id="GO:0005524">
    <property type="term" value="F:ATP binding"/>
    <property type="evidence" value="ECO:0007669"/>
    <property type="project" value="UniProtKB-KW"/>
</dbReference>
<dbReference type="InterPro" id="IPR017871">
    <property type="entry name" value="ABC_transporter-like_CS"/>
</dbReference>
<dbReference type="PROSITE" id="PS50893">
    <property type="entry name" value="ABC_TRANSPORTER_2"/>
    <property type="match status" value="1"/>
</dbReference>
<protein>
    <submittedName>
        <fullName evidence="4">ABC transporter ATP-binding protein</fullName>
    </submittedName>
</protein>
<reference evidence="5" key="1">
    <citation type="journal article" date="2019" name="Int. J. Syst. Evol. Microbiol.">
        <title>The Global Catalogue of Microorganisms (GCM) 10K type strain sequencing project: providing services to taxonomists for standard genome sequencing and annotation.</title>
        <authorList>
            <consortium name="The Broad Institute Genomics Platform"/>
            <consortium name="The Broad Institute Genome Sequencing Center for Infectious Disease"/>
            <person name="Wu L."/>
            <person name="Ma J."/>
        </authorList>
    </citation>
    <scope>NUCLEOTIDE SEQUENCE [LARGE SCALE GENOMIC DNA]</scope>
    <source>
        <strain evidence="5">KCTC 15012</strain>
    </source>
</reference>
<dbReference type="InterPro" id="IPR003439">
    <property type="entry name" value="ABC_transporter-like_ATP-bd"/>
</dbReference>
<dbReference type="Pfam" id="PF00005">
    <property type="entry name" value="ABC_tran"/>
    <property type="match status" value="1"/>
</dbReference>
<dbReference type="PANTHER" id="PTHR42794">
    <property type="entry name" value="HEMIN IMPORT ATP-BINDING PROTEIN HMUV"/>
    <property type="match status" value="1"/>
</dbReference>
<dbReference type="InterPro" id="IPR003593">
    <property type="entry name" value="AAA+_ATPase"/>
</dbReference>
<keyword evidence="1" id="KW-0547">Nucleotide-binding</keyword>
<dbReference type="EMBL" id="JBHUIY010000002">
    <property type="protein sequence ID" value="MFD2232578.1"/>
    <property type="molecule type" value="Genomic_DNA"/>
</dbReference>
<name>A0ABW5C6V0_9PROT</name>
<keyword evidence="2 4" id="KW-0067">ATP-binding</keyword>
<dbReference type="SMART" id="SM00382">
    <property type="entry name" value="AAA"/>
    <property type="match status" value="1"/>
</dbReference>
<dbReference type="InterPro" id="IPR027417">
    <property type="entry name" value="P-loop_NTPase"/>
</dbReference>
<dbReference type="PROSITE" id="PS00211">
    <property type="entry name" value="ABC_TRANSPORTER_1"/>
    <property type="match status" value="1"/>
</dbReference>
<evidence type="ECO:0000256" key="1">
    <source>
        <dbReference type="ARBA" id="ARBA00022741"/>
    </source>
</evidence>
<proteinExistence type="predicted"/>
<dbReference type="Gene3D" id="3.40.50.300">
    <property type="entry name" value="P-loop containing nucleotide triphosphate hydrolases"/>
    <property type="match status" value="1"/>
</dbReference>
<dbReference type="Proteomes" id="UP001597296">
    <property type="component" value="Unassembled WGS sequence"/>
</dbReference>